<protein>
    <recommendedName>
        <fullName evidence="4">RRM domain-containing protein</fullName>
    </recommendedName>
</protein>
<evidence type="ECO:0008006" key="4">
    <source>
        <dbReference type="Google" id="ProtNLM"/>
    </source>
</evidence>
<comment type="caution">
    <text evidence="2">The sequence shown here is derived from an EMBL/GenBank/DDBJ whole genome shotgun (WGS) entry which is preliminary data.</text>
</comment>
<sequence length="393" mass="43879">MSILPRANFNTDDALTNPVLSISKSEYDGLNHIAAKYANLRQNLLRGGVGEETIDLLSQDDATIEEQKATTVPAPSNTAGTYVEAHTSVPPQTPIQDLPGVRNGNAHGNYKARPKAYGHVHTHEVPDWTDVDAAEEDEESISGGGPVDDLQNPANSQQASMRPFYERQCARSILLTNLAEGITHRDITDAVRGGQLLDIYMRPDRAVTVSFLLASDARAFFDHVRRHDLYIKHKRVDVRWNDRQFILPGHVASKIGIGATRNLILRRCDPRFTEESIREDLDHIHNLVVIKVDFMGGSCYIKTNSVHNAMFARTCMMSRAKYKGCKIDWDLDECAQPFERPTRVKHRKDTPPARKTNGKSVANRFHLLNLEDDGDEAEMSLDFSAKKTVGIAA</sequence>
<accession>A0A423W4K2</accession>
<reference evidence="2 3" key="1">
    <citation type="submission" date="2015-09" db="EMBL/GenBank/DDBJ databases">
        <title>Host preference determinants of Valsa canker pathogens revealed by comparative genomics.</title>
        <authorList>
            <person name="Yin Z."/>
            <person name="Huang L."/>
        </authorList>
    </citation>
    <scope>NUCLEOTIDE SEQUENCE [LARGE SCALE GENOMIC DNA]</scope>
    <source>
        <strain evidence="2 3">YSFL</strain>
    </source>
</reference>
<keyword evidence="3" id="KW-1185">Reference proteome</keyword>
<dbReference type="Proteomes" id="UP000284375">
    <property type="component" value="Unassembled WGS sequence"/>
</dbReference>
<evidence type="ECO:0000256" key="1">
    <source>
        <dbReference type="SAM" id="MobiDB-lite"/>
    </source>
</evidence>
<dbReference type="CDD" id="cd12261">
    <property type="entry name" value="RRM1_3_MRN1"/>
    <property type="match status" value="1"/>
</dbReference>
<dbReference type="OrthoDB" id="2935572at2759"/>
<gene>
    <name evidence="2" type="ORF">VSDG_04395</name>
</gene>
<dbReference type="EMBL" id="LJZO01000014">
    <property type="protein sequence ID" value="ROV98257.1"/>
    <property type="molecule type" value="Genomic_DNA"/>
</dbReference>
<evidence type="ECO:0000313" key="2">
    <source>
        <dbReference type="EMBL" id="ROV98257.1"/>
    </source>
</evidence>
<name>A0A423W4K2_CYTCH</name>
<organism evidence="2 3">
    <name type="scientific">Cytospora chrysosperma</name>
    <name type="common">Cytospora canker fungus</name>
    <name type="synonym">Sphaeria chrysosperma</name>
    <dbReference type="NCBI Taxonomy" id="252740"/>
    <lineage>
        <taxon>Eukaryota</taxon>
        <taxon>Fungi</taxon>
        <taxon>Dikarya</taxon>
        <taxon>Ascomycota</taxon>
        <taxon>Pezizomycotina</taxon>
        <taxon>Sordariomycetes</taxon>
        <taxon>Sordariomycetidae</taxon>
        <taxon>Diaporthales</taxon>
        <taxon>Cytosporaceae</taxon>
        <taxon>Cytospora</taxon>
    </lineage>
</organism>
<evidence type="ECO:0000313" key="3">
    <source>
        <dbReference type="Proteomes" id="UP000284375"/>
    </source>
</evidence>
<dbReference type="STRING" id="252740.A0A423W4K2"/>
<proteinExistence type="predicted"/>
<feature type="region of interest" description="Disordered" evidence="1">
    <location>
        <begin position="134"/>
        <end position="158"/>
    </location>
</feature>
<dbReference type="AlphaFoldDB" id="A0A423W4K2"/>